<dbReference type="AlphaFoldDB" id="A0A3P6RBS9"/>
<accession>A0A3P6RBS9</accession>
<evidence type="ECO:0000313" key="1">
    <source>
        <dbReference type="EMBL" id="VDK56417.1"/>
    </source>
</evidence>
<proteinExistence type="predicted"/>
<dbReference type="Proteomes" id="UP000271889">
    <property type="component" value="Unassembled WGS sequence"/>
</dbReference>
<organism evidence="1 2">
    <name type="scientific">Cylicostephanus goldi</name>
    <name type="common">Nematode worm</name>
    <dbReference type="NCBI Taxonomy" id="71465"/>
    <lineage>
        <taxon>Eukaryota</taxon>
        <taxon>Metazoa</taxon>
        <taxon>Ecdysozoa</taxon>
        <taxon>Nematoda</taxon>
        <taxon>Chromadorea</taxon>
        <taxon>Rhabditida</taxon>
        <taxon>Rhabditina</taxon>
        <taxon>Rhabditomorpha</taxon>
        <taxon>Strongyloidea</taxon>
        <taxon>Strongylidae</taxon>
        <taxon>Cylicostephanus</taxon>
    </lineage>
</organism>
<dbReference type="EMBL" id="UYRV01009328">
    <property type="protein sequence ID" value="VDK56417.1"/>
    <property type="molecule type" value="Genomic_DNA"/>
</dbReference>
<sequence length="107" mass="12525">MSAPAYRARTPQCLPRSRSVERFGSVATLTRVASVPNLSSFHGGGGRYQGSTLYKYRKDHDALDDWNIDRYMFYTPYYWPTYRYAARRSLYVDPIPNSLGFTYPDYW</sequence>
<dbReference type="OrthoDB" id="5809439at2759"/>
<evidence type="ECO:0000313" key="2">
    <source>
        <dbReference type="Proteomes" id="UP000271889"/>
    </source>
</evidence>
<reference evidence="1 2" key="1">
    <citation type="submission" date="2018-11" db="EMBL/GenBank/DDBJ databases">
        <authorList>
            <consortium name="Pathogen Informatics"/>
        </authorList>
    </citation>
    <scope>NUCLEOTIDE SEQUENCE [LARGE SCALE GENOMIC DNA]</scope>
</reference>
<name>A0A3P6RBS9_CYLGO</name>
<gene>
    <name evidence="1" type="ORF">CGOC_LOCUS3647</name>
</gene>
<keyword evidence="2" id="KW-1185">Reference proteome</keyword>
<protein>
    <submittedName>
        <fullName evidence="1">Uncharacterized protein</fullName>
    </submittedName>
</protein>